<sequence length="66" mass="7451">MAHRAHLGIILDLLEAIETLRGVTRSYSHQSRASYNFSTNGDDVENEFIEDRTPGFSLNPCRSVEI</sequence>
<dbReference type="Proteomes" id="UP000188533">
    <property type="component" value="Unassembled WGS sequence"/>
</dbReference>
<keyword evidence="2" id="KW-1185">Reference proteome</keyword>
<evidence type="ECO:0000313" key="2">
    <source>
        <dbReference type="Proteomes" id="UP000188533"/>
    </source>
</evidence>
<dbReference type="EMBL" id="BDGU01000407">
    <property type="protein sequence ID" value="GAW07246.1"/>
    <property type="molecule type" value="Genomic_DNA"/>
</dbReference>
<protein>
    <submittedName>
        <fullName evidence="1">Uncharacterized protein</fullName>
    </submittedName>
</protein>
<gene>
    <name evidence="1" type="ORF">LENED_009223</name>
</gene>
<dbReference type="AlphaFoldDB" id="A0A1Q3EJ99"/>
<proteinExistence type="predicted"/>
<organism evidence="1 2">
    <name type="scientific">Lentinula edodes</name>
    <name type="common">Shiitake mushroom</name>
    <name type="synonym">Lentinus edodes</name>
    <dbReference type="NCBI Taxonomy" id="5353"/>
    <lineage>
        <taxon>Eukaryota</taxon>
        <taxon>Fungi</taxon>
        <taxon>Dikarya</taxon>
        <taxon>Basidiomycota</taxon>
        <taxon>Agaricomycotina</taxon>
        <taxon>Agaricomycetes</taxon>
        <taxon>Agaricomycetidae</taxon>
        <taxon>Agaricales</taxon>
        <taxon>Marasmiineae</taxon>
        <taxon>Omphalotaceae</taxon>
        <taxon>Lentinula</taxon>
    </lineage>
</organism>
<reference evidence="1 2" key="2">
    <citation type="submission" date="2017-02" db="EMBL/GenBank/DDBJ databases">
        <title>A genome survey and senescence transcriptome analysis in Lentinula edodes.</title>
        <authorList>
            <person name="Sakamoto Y."/>
            <person name="Nakade K."/>
            <person name="Sato S."/>
            <person name="Yoshida Y."/>
            <person name="Miyazaki K."/>
            <person name="Natsume S."/>
            <person name="Konno N."/>
        </authorList>
    </citation>
    <scope>NUCLEOTIDE SEQUENCE [LARGE SCALE GENOMIC DNA]</scope>
    <source>
        <strain evidence="1 2">NBRC 111202</strain>
    </source>
</reference>
<comment type="caution">
    <text evidence="1">The sequence shown here is derived from an EMBL/GenBank/DDBJ whole genome shotgun (WGS) entry which is preliminary data.</text>
</comment>
<name>A0A1Q3EJ99_LENED</name>
<accession>A0A1Q3EJ99</accession>
<reference evidence="1 2" key="1">
    <citation type="submission" date="2016-08" db="EMBL/GenBank/DDBJ databases">
        <authorList>
            <consortium name="Lentinula edodes genome sequencing consortium"/>
            <person name="Sakamoto Y."/>
            <person name="Nakade K."/>
            <person name="Sato S."/>
            <person name="Yoshida Y."/>
            <person name="Miyazaki K."/>
            <person name="Natsume S."/>
            <person name="Konno N."/>
        </authorList>
    </citation>
    <scope>NUCLEOTIDE SEQUENCE [LARGE SCALE GENOMIC DNA]</scope>
    <source>
        <strain evidence="1 2">NBRC 111202</strain>
    </source>
</reference>
<evidence type="ECO:0000313" key="1">
    <source>
        <dbReference type="EMBL" id="GAW07246.1"/>
    </source>
</evidence>